<evidence type="ECO:0000313" key="14">
    <source>
        <dbReference type="EMBL" id="GMH52975.1"/>
    </source>
</evidence>
<dbReference type="GO" id="GO:0032469">
    <property type="term" value="P:endoplasmic reticulum calcium ion homeostasis"/>
    <property type="evidence" value="ECO:0007669"/>
    <property type="project" value="InterPro"/>
</dbReference>
<evidence type="ECO:0000256" key="7">
    <source>
        <dbReference type="ARBA" id="ARBA00022824"/>
    </source>
</evidence>
<dbReference type="Pfam" id="PF01956">
    <property type="entry name" value="EMC3_TMCO1"/>
    <property type="match status" value="1"/>
</dbReference>
<comment type="similarity">
    <text evidence="2">Belongs to the TMCO1 family.</text>
</comment>
<dbReference type="GO" id="GO:0005262">
    <property type="term" value="F:calcium channel activity"/>
    <property type="evidence" value="ECO:0007669"/>
    <property type="project" value="UniProtKB-KW"/>
</dbReference>
<keyword evidence="7" id="KW-0256">Endoplasmic reticulum</keyword>
<dbReference type="InterPro" id="IPR008559">
    <property type="entry name" value="TMCO1"/>
</dbReference>
<evidence type="ECO:0000256" key="8">
    <source>
        <dbReference type="ARBA" id="ARBA00022837"/>
    </source>
</evidence>
<evidence type="ECO:0000256" key="2">
    <source>
        <dbReference type="ARBA" id="ARBA00006537"/>
    </source>
</evidence>
<dbReference type="AlphaFoldDB" id="A0A9W6ZN48"/>
<keyword evidence="12" id="KW-0472">Membrane</keyword>
<keyword evidence="9" id="KW-1133">Transmembrane helix</keyword>
<comment type="subcellular location">
    <subcellularLocation>
        <location evidence="1">Endoplasmic reticulum membrane</location>
        <topology evidence="1">Multi-pass membrane protein</topology>
    </subcellularLocation>
</comment>
<evidence type="ECO:0000256" key="3">
    <source>
        <dbReference type="ARBA" id="ARBA00022448"/>
    </source>
</evidence>
<keyword evidence="8" id="KW-0106">Calcium</keyword>
<keyword evidence="5" id="KW-0107">Calcium channel</keyword>
<evidence type="ECO:0000256" key="12">
    <source>
        <dbReference type="ARBA" id="ARBA00023136"/>
    </source>
</evidence>
<organism evidence="14 15">
    <name type="scientific">Triparma laevis f. inornata</name>
    <dbReference type="NCBI Taxonomy" id="1714386"/>
    <lineage>
        <taxon>Eukaryota</taxon>
        <taxon>Sar</taxon>
        <taxon>Stramenopiles</taxon>
        <taxon>Ochrophyta</taxon>
        <taxon>Bolidophyceae</taxon>
        <taxon>Parmales</taxon>
        <taxon>Triparmaceae</taxon>
        <taxon>Triparma</taxon>
    </lineage>
</organism>
<evidence type="ECO:0000256" key="1">
    <source>
        <dbReference type="ARBA" id="ARBA00004477"/>
    </source>
</evidence>
<dbReference type="InterPro" id="IPR002809">
    <property type="entry name" value="EMC3/TMCO1"/>
</dbReference>
<keyword evidence="4" id="KW-0109">Calcium transport</keyword>
<keyword evidence="3" id="KW-0813">Transport</keyword>
<accession>A0A9W6ZN48</accession>
<dbReference type="PANTHER" id="PTHR20917">
    <property type="entry name" value="PNAS-RELATED"/>
    <property type="match status" value="1"/>
</dbReference>
<dbReference type="PANTHER" id="PTHR20917:SF0">
    <property type="entry name" value="CALCIUM LOAD-ACTIVATED CALCIUM CHANNEL"/>
    <property type="match status" value="1"/>
</dbReference>
<evidence type="ECO:0000256" key="5">
    <source>
        <dbReference type="ARBA" id="ARBA00022673"/>
    </source>
</evidence>
<keyword evidence="10" id="KW-0175">Coiled coil</keyword>
<protein>
    <recommendedName>
        <fullName evidence="16">Calcium load-activated calcium channel</fullName>
    </recommendedName>
</protein>
<evidence type="ECO:0000256" key="9">
    <source>
        <dbReference type="ARBA" id="ARBA00022989"/>
    </source>
</evidence>
<evidence type="ECO:0008006" key="16">
    <source>
        <dbReference type="Google" id="ProtNLM"/>
    </source>
</evidence>
<dbReference type="GO" id="GO:0005789">
    <property type="term" value="C:endoplasmic reticulum membrane"/>
    <property type="evidence" value="ECO:0007669"/>
    <property type="project" value="UniProtKB-SubCell"/>
</dbReference>
<dbReference type="EMBL" id="BLQM01000030">
    <property type="protein sequence ID" value="GMH52975.1"/>
    <property type="molecule type" value="Genomic_DNA"/>
</dbReference>
<evidence type="ECO:0000256" key="11">
    <source>
        <dbReference type="ARBA" id="ARBA00023065"/>
    </source>
</evidence>
<evidence type="ECO:0000256" key="13">
    <source>
        <dbReference type="ARBA" id="ARBA00023303"/>
    </source>
</evidence>
<evidence type="ECO:0000313" key="15">
    <source>
        <dbReference type="Proteomes" id="UP001162640"/>
    </source>
</evidence>
<keyword evidence="6" id="KW-0812">Transmembrane</keyword>
<dbReference type="Proteomes" id="UP001162640">
    <property type="component" value="Unassembled WGS sequence"/>
</dbReference>
<name>A0A9W6ZN48_9STRA</name>
<keyword evidence="13" id="KW-0407">Ion channel</keyword>
<comment type="caution">
    <text evidence="14">The sequence shown here is derived from an EMBL/GenBank/DDBJ whole genome shotgun (WGS) entry which is preliminary data.</text>
</comment>
<reference evidence="15" key="1">
    <citation type="journal article" date="2023" name="Commun. Biol.">
        <title>Genome analysis of Parmales, the sister group of diatoms, reveals the evolutionary specialization of diatoms from phago-mixotrophs to photoautotrophs.</title>
        <authorList>
            <person name="Ban H."/>
            <person name="Sato S."/>
            <person name="Yoshikawa S."/>
            <person name="Yamada K."/>
            <person name="Nakamura Y."/>
            <person name="Ichinomiya M."/>
            <person name="Sato N."/>
            <person name="Blanc-Mathieu R."/>
            <person name="Endo H."/>
            <person name="Kuwata A."/>
            <person name="Ogata H."/>
        </authorList>
    </citation>
    <scope>NUCLEOTIDE SEQUENCE [LARGE SCALE GENOMIC DNA]</scope>
</reference>
<proteinExistence type="inferred from homology"/>
<keyword evidence="11" id="KW-0406">Ion transport</keyword>
<dbReference type="SMART" id="SM01415">
    <property type="entry name" value="DUF106"/>
    <property type="match status" value="1"/>
</dbReference>
<gene>
    <name evidence="14" type="ORF">TL16_g01348</name>
</gene>
<evidence type="ECO:0000256" key="6">
    <source>
        <dbReference type="ARBA" id="ARBA00022692"/>
    </source>
</evidence>
<evidence type="ECO:0000256" key="10">
    <source>
        <dbReference type="ARBA" id="ARBA00023054"/>
    </source>
</evidence>
<sequence>MDDISFIVVISLTGTIIVEGKIQRDLARKEELERSKKCSIDAKTESLRSRPATTVVHCIQSNPKFCLLLSPSPALAALIFQFVYKSPLHKTVSAKVARYAAIEDKAKKNLDTITAAKDSTKKKIDKATVKHKIANEQTAGVRAGLSTLSARFNMLGMAFQFFTYRYLSGQFSGRSIGRLPFEPFWPIDRFVHRGITSPSTHDMSWFFIYMLINFSLKSILKKFIGVLKGEDGKSGGMKDIINSPGMRKVMKRFGYKEEDFEGINEVLGMLPG</sequence>
<evidence type="ECO:0000256" key="4">
    <source>
        <dbReference type="ARBA" id="ARBA00022568"/>
    </source>
</evidence>